<dbReference type="PANTHER" id="PTHR12001">
    <property type="entry name" value="GERANYLGERANYL PYROPHOSPHATE SYNTHASE"/>
    <property type="match status" value="1"/>
</dbReference>
<evidence type="ECO:0000256" key="4">
    <source>
        <dbReference type="ARBA" id="ARBA00022723"/>
    </source>
</evidence>
<accession>A0ABY8FW17</accession>
<dbReference type="SUPFAM" id="SSF48576">
    <property type="entry name" value="Terpenoid synthases"/>
    <property type="match status" value="1"/>
</dbReference>
<dbReference type="InterPro" id="IPR008949">
    <property type="entry name" value="Isoprenoid_synthase_dom_sf"/>
</dbReference>
<proteinExistence type="inferred from homology"/>
<sequence>MSYTSDITARINHLLHPDRFDHPLLAEFVEPLLTLAKGGKRTRAAFVIAGWQAAGGDIANFPLHAATAVELYQLSALVHDDLIDNAQTRRSSLTPHIGFAQIHARESLQGSPSDFGAAGAILLGDYLLSLAMEEIALAEAVSPQALAATISLFASMTAETAFGQYLDIRSEHMPLSDDTATEISRAMAVLLHKSARYSVESPLLLGATLRDADGELLETLSRVGRPLGEAFQLRDDDLGIFGDPETTGKPVGSDWTEGKRTVLLALARSLLTGNEREQAESLLGTRLSDSQARLIQELIIQCGARDQHEAMIQSREDLALEAADDINAPLLHSLIGQLMGRET</sequence>
<dbReference type="InterPro" id="IPR000092">
    <property type="entry name" value="Polyprenyl_synt"/>
</dbReference>
<evidence type="ECO:0000256" key="1">
    <source>
        <dbReference type="ARBA" id="ARBA00001946"/>
    </source>
</evidence>
<organism evidence="7 8">
    <name type="scientific">Arcanobacterium canis</name>
    <dbReference type="NCBI Taxonomy" id="999183"/>
    <lineage>
        <taxon>Bacteria</taxon>
        <taxon>Bacillati</taxon>
        <taxon>Actinomycetota</taxon>
        <taxon>Actinomycetes</taxon>
        <taxon>Actinomycetales</taxon>
        <taxon>Actinomycetaceae</taxon>
        <taxon>Arcanobacterium</taxon>
    </lineage>
</organism>
<keyword evidence="3 6" id="KW-0808">Transferase</keyword>
<keyword evidence="5" id="KW-0460">Magnesium</keyword>
<dbReference type="Pfam" id="PF00348">
    <property type="entry name" value="polyprenyl_synt"/>
    <property type="match status" value="1"/>
</dbReference>
<dbReference type="Gene3D" id="1.10.600.10">
    <property type="entry name" value="Farnesyl Diphosphate Synthase"/>
    <property type="match status" value="1"/>
</dbReference>
<evidence type="ECO:0000256" key="5">
    <source>
        <dbReference type="ARBA" id="ARBA00022842"/>
    </source>
</evidence>
<evidence type="ECO:0000313" key="8">
    <source>
        <dbReference type="Proteomes" id="UP001215216"/>
    </source>
</evidence>
<reference evidence="7 8" key="1">
    <citation type="submission" date="2023-03" db="EMBL/GenBank/DDBJ databases">
        <title>Complete genome of Arcanobacterium canis strain DSM 25104 isolated in 2010 from a canine otitis externa in Germany.</title>
        <authorList>
            <person name="Borowiak M."/>
            <person name="Kreitlow A."/>
            <person name="Malorny B."/>
            <person name="Laemmler C."/>
            <person name="Prenger-Berninghoff E."/>
            <person name="Ploetz M."/>
            <person name="Abdulmawjood A."/>
        </authorList>
    </citation>
    <scope>NUCLEOTIDE SEQUENCE [LARGE SCALE GENOMIC DNA]</scope>
    <source>
        <strain evidence="7 8">DSM 25104</strain>
    </source>
</reference>
<evidence type="ECO:0000256" key="6">
    <source>
        <dbReference type="RuleBase" id="RU004466"/>
    </source>
</evidence>
<dbReference type="RefSeq" id="WP_278012144.1">
    <property type="nucleotide sequence ID" value="NZ_CP121208.1"/>
</dbReference>
<keyword evidence="4" id="KW-0479">Metal-binding</keyword>
<dbReference type="EMBL" id="CP121208">
    <property type="protein sequence ID" value="WFM82718.1"/>
    <property type="molecule type" value="Genomic_DNA"/>
</dbReference>
<gene>
    <name evidence="7" type="ORF">P7079_04740</name>
</gene>
<evidence type="ECO:0000256" key="3">
    <source>
        <dbReference type="ARBA" id="ARBA00022679"/>
    </source>
</evidence>
<evidence type="ECO:0000256" key="2">
    <source>
        <dbReference type="ARBA" id="ARBA00006706"/>
    </source>
</evidence>
<evidence type="ECO:0000313" key="7">
    <source>
        <dbReference type="EMBL" id="WFM82718.1"/>
    </source>
</evidence>
<comment type="similarity">
    <text evidence="2 6">Belongs to the FPP/GGPP synthase family.</text>
</comment>
<name>A0ABY8FW17_9ACTO</name>
<dbReference type="Proteomes" id="UP001215216">
    <property type="component" value="Chromosome"/>
</dbReference>
<comment type="cofactor">
    <cofactor evidence="1">
        <name>Mg(2+)</name>
        <dbReference type="ChEBI" id="CHEBI:18420"/>
    </cofactor>
</comment>
<dbReference type="SFLD" id="SFLDS00005">
    <property type="entry name" value="Isoprenoid_Synthase_Type_I"/>
    <property type="match status" value="1"/>
</dbReference>
<dbReference type="PANTHER" id="PTHR12001:SF85">
    <property type="entry name" value="SHORT CHAIN ISOPRENYL DIPHOSPHATE SYNTHASE"/>
    <property type="match status" value="1"/>
</dbReference>
<protein>
    <submittedName>
        <fullName evidence="7">Polyprenyl synthetase family protein</fullName>
    </submittedName>
</protein>
<dbReference type="CDD" id="cd00685">
    <property type="entry name" value="Trans_IPPS_HT"/>
    <property type="match status" value="1"/>
</dbReference>
<keyword evidence="8" id="KW-1185">Reference proteome</keyword>